<dbReference type="RefSeq" id="WP_184678212.1">
    <property type="nucleotide sequence ID" value="NZ_JACHGY010000001.1"/>
</dbReference>
<proteinExistence type="predicted"/>
<dbReference type="InterPro" id="IPR037107">
    <property type="entry name" value="Put_OMP_sf"/>
</dbReference>
<dbReference type="PROSITE" id="PS51257">
    <property type="entry name" value="PROKAR_LIPOPROTEIN"/>
    <property type="match status" value="1"/>
</dbReference>
<accession>A0A7X0H7H8</accession>
<dbReference type="Gene3D" id="2.40.128.140">
    <property type="entry name" value="Outer membrane protein"/>
    <property type="match status" value="1"/>
</dbReference>
<evidence type="ECO:0008006" key="3">
    <source>
        <dbReference type="Google" id="ProtNLM"/>
    </source>
</evidence>
<keyword evidence="2" id="KW-1185">Reference proteome</keyword>
<dbReference type="EMBL" id="JACHGY010000001">
    <property type="protein sequence ID" value="MBB6430715.1"/>
    <property type="molecule type" value="Genomic_DNA"/>
</dbReference>
<dbReference type="Proteomes" id="UP000541810">
    <property type="component" value="Unassembled WGS sequence"/>
</dbReference>
<dbReference type="Pfam" id="PF09982">
    <property type="entry name" value="LpxR"/>
    <property type="match status" value="1"/>
</dbReference>
<evidence type="ECO:0000313" key="2">
    <source>
        <dbReference type="Proteomes" id="UP000541810"/>
    </source>
</evidence>
<comment type="caution">
    <text evidence="1">The sequence shown here is derived from an EMBL/GenBank/DDBJ whole genome shotgun (WGS) entry which is preliminary data.</text>
</comment>
<name>A0A7X0H7H8_9BACT</name>
<reference evidence="1 2" key="1">
    <citation type="submission" date="2020-08" db="EMBL/GenBank/DDBJ databases">
        <title>Genomic Encyclopedia of Type Strains, Phase IV (KMG-IV): sequencing the most valuable type-strain genomes for metagenomic binning, comparative biology and taxonomic classification.</title>
        <authorList>
            <person name="Goeker M."/>
        </authorList>
    </citation>
    <scope>NUCLEOTIDE SEQUENCE [LARGE SCALE GENOMIC DNA]</scope>
    <source>
        <strain evidence="1 2">DSM 103725</strain>
    </source>
</reference>
<evidence type="ECO:0000313" key="1">
    <source>
        <dbReference type="EMBL" id="MBB6430715.1"/>
    </source>
</evidence>
<protein>
    <recommendedName>
        <fullName evidence="3">Lipid A deacylase LpxR family protein</fullName>
    </recommendedName>
</protein>
<dbReference type="AlphaFoldDB" id="A0A7X0H7H8"/>
<organism evidence="1 2">
    <name type="scientific">Algisphaera agarilytica</name>
    <dbReference type="NCBI Taxonomy" id="1385975"/>
    <lineage>
        <taxon>Bacteria</taxon>
        <taxon>Pseudomonadati</taxon>
        <taxon>Planctomycetota</taxon>
        <taxon>Phycisphaerae</taxon>
        <taxon>Phycisphaerales</taxon>
        <taxon>Phycisphaeraceae</taxon>
        <taxon>Algisphaera</taxon>
    </lineage>
</organism>
<dbReference type="InterPro" id="IPR018707">
    <property type="entry name" value="LpxR"/>
</dbReference>
<sequence>MMDRDLDRFGGPRQAGFLAAGLACIAMAGAALGQGDQPQPEEPIGVDVVQAEESVLEDSSPAQPASLSLFFENDGTFTRPNHNSDRHYTSGQGFAIARHQNGGDGIADALSLDADGTAFGLTLVQQIYTPDNISVSVPDPDDRPYVGYLYLGTYWQRQHENVFDHVELDLGVVGPSSLAEQTQEWIHDLFAEVDPNWNTQLGDEFAYNLTLRRKWRFMLWEEGEASPGGGYQPEVWGLQLIPEVGLDVGNVHRRINAGGTLRFGFNLPDDFGPARLIDPGSATGQSVQGLSTYAFVRGIGRYVEWNTFIEGSNERNPSRSVSLEPWVGEIGGGFAVDWRHGNWTFGAAYQQTYFSREFEEQVTDDGLGSIALRVLYEF</sequence>
<gene>
    <name evidence="1" type="ORF">HNQ40_002521</name>
</gene>